<proteinExistence type="predicted"/>
<accession>A0A849A998</accession>
<reference evidence="4 5" key="1">
    <citation type="submission" date="2020-05" db="EMBL/GenBank/DDBJ databases">
        <title>Nakamurella sp. DB0629 isolated from air conditioner.</title>
        <authorList>
            <person name="Kim D.H."/>
            <person name="Kim D.-U."/>
        </authorList>
    </citation>
    <scope>NUCLEOTIDE SEQUENCE [LARGE SCALE GENOMIC DNA]</scope>
    <source>
        <strain evidence="4 5">DB0629</strain>
    </source>
</reference>
<feature type="region of interest" description="Disordered" evidence="3">
    <location>
        <begin position="119"/>
        <end position="195"/>
    </location>
</feature>
<dbReference type="RefSeq" id="WP_171200815.1">
    <property type="nucleotide sequence ID" value="NZ_JABEND010000010.1"/>
</dbReference>
<gene>
    <name evidence="4" type="ORF">HKD39_15680</name>
</gene>
<dbReference type="PROSITE" id="PS50935">
    <property type="entry name" value="SSB"/>
    <property type="match status" value="1"/>
</dbReference>
<dbReference type="Proteomes" id="UP000562984">
    <property type="component" value="Unassembled WGS sequence"/>
</dbReference>
<evidence type="ECO:0000256" key="2">
    <source>
        <dbReference type="PROSITE-ProRule" id="PRU00252"/>
    </source>
</evidence>
<dbReference type="Pfam" id="PF00436">
    <property type="entry name" value="SSB"/>
    <property type="match status" value="1"/>
</dbReference>
<comment type="caution">
    <text evidence="4">The sequence shown here is derived from an EMBL/GenBank/DDBJ whole genome shotgun (WGS) entry which is preliminary data.</text>
</comment>
<dbReference type="GO" id="GO:0003697">
    <property type="term" value="F:single-stranded DNA binding"/>
    <property type="evidence" value="ECO:0007669"/>
    <property type="project" value="InterPro"/>
</dbReference>
<evidence type="ECO:0000256" key="1">
    <source>
        <dbReference type="ARBA" id="ARBA00023125"/>
    </source>
</evidence>
<dbReference type="Gene3D" id="2.40.50.140">
    <property type="entry name" value="Nucleic acid-binding proteins"/>
    <property type="match status" value="1"/>
</dbReference>
<name>A0A849A998_9ACTN</name>
<dbReference type="InterPro" id="IPR000424">
    <property type="entry name" value="Primosome_PriB/ssb"/>
</dbReference>
<feature type="compositionally biased region" description="Acidic residues" evidence="3">
    <location>
        <begin position="139"/>
        <end position="154"/>
    </location>
</feature>
<protein>
    <submittedName>
        <fullName evidence="4">Single-stranded DNA-binding protein</fullName>
    </submittedName>
</protein>
<evidence type="ECO:0000313" key="5">
    <source>
        <dbReference type="Proteomes" id="UP000562984"/>
    </source>
</evidence>
<organism evidence="4 5">
    <name type="scientific">Nakamurella aerolata</name>
    <dbReference type="NCBI Taxonomy" id="1656892"/>
    <lineage>
        <taxon>Bacteria</taxon>
        <taxon>Bacillati</taxon>
        <taxon>Actinomycetota</taxon>
        <taxon>Actinomycetes</taxon>
        <taxon>Nakamurellales</taxon>
        <taxon>Nakamurellaceae</taxon>
        <taxon>Nakamurella</taxon>
    </lineage>
</organism>
<sequence length="195" mass="20426">MTIVTTVVGNLADAPRISENGNSQRANLRVISNDGYYDRARNEWRARPGTGVDVVCWGHLAHNVAGSLHRGDSVVVTGRLEQYSWEDKDGARRSRMQLVAEAIGPNLRWGVARLSRVENAADKVSPDPWRDASPGAADAESDGDGAESDPDGTDGTDGTGSTDGTDGTDTGGSDDSAAADDDAELTLVGSTPAPF</sequence>
<feature type="compositionally biased region" description="Low complexity" evidence="3">
    <location>
        <begin position="159"/>
        <end position="176"/>
    </location>
</feature>
<dbReference type="AlphaFoldDB" id="A0A849A998"/>
<feature type="compositionally biased region" description="Basic and acidic residues" evidence="3">
    <location>
        <begin position="119"/>
        <end position="130"/>
    </location>
</feature>
<evidence type="ECO:0000256" key="3">
    <source>
        <dbReference type="SAM" id="MobiDB-lite"/>
    </source>
</evidence>
<dbReference type="EMBL" id="JABEND010000010">
    <property type="protein sequence ID" value="NNG37119.1"/>
    <property type="molecule type" value="Genomic_DNA"/>
</dbReference>
<dbReference type="SUPFAM" id="SSF50249">
    <property type="entry name" value="Nucleic acid-binding proteins"/>
    <property type="match status" value="1"/>
</dbReference>
<dbReference type="CDD" id="cd04496">
    <property type="entry name" value="SSB_OBF"/>
    <property type="match status" value="1"/>
</dbReference>
<keyword evidence="5" id="KW-1185">Reference proteome</keyword>
<evidence type="ECO:0000313" key="4">
    <source>
        <dbReference type="EMBL" id="NNG37119.1"/>
    </source>
</evidence>
<keyword evidence="1 2" id="KW-0238">DNA-binding</keyword>
<dbReference type="InterPro" id="IPR012340">
    <property type="entry name" value="NA-bd_OB-fold"/>
</dbReference>